<dbReference type="InterPro" id="IPR050553">
    <property type="entry name" value="Thioredoxin_ResA/DsbE_sf"/>
</dbReference>
<dbReference type="CDD" id="cd02966">
    <property type="entry name" value="TlpA_like_family"/>
    <property type="match status" value="1"/>
</dbReference>
<keyword evidence="5" id="KW-1185">Reference proteome</keyword>
<evidence type="ECO:0000259" key="3">
    <source>
        <dbReference type="PROSITE" id="PS51352"/>
    </source>
</evidence>
<dbReference type="EMBL" id="NQWH01000016">
    <property type="protein sequence ID" value="PHP27397.1"/>
    <property type="molecule type" value="Genomic_DNA"/>
</dbReference>
<evidence type="ECO:0000256" key="1">
    <source>
        <dbReference type="ARBA" id="ARBA00023284"/>
    </source>
</evidence>
<name>A0A2G1MFD3_9RHOB</name>
<dbReference type="PROSITE" id="PS00194">
    <property type="entry name" value="THIOREDOXIN_1"/>
    <property type="match status" value="1"/>
</dbReference>
<dbReference type="SUPFAM" id="SSF52833">
    <property type="entry name" value="Thioredoxin-like"/>
    <property type="match status" value="1"/>
</dbReference>
<dbReference type="Gene3D" id="3.40.30.10">
    <property type="entry name" value="Glutaredoxin"/>
    <property type="match status" value="1"/>
</dbReference>
<protein>
    <recommendedName>
        <fullName evidence="3">Thioredoxin domain-containing protein</fullName>
    </recommendedName>
</protein>
<dbReference type="InterPro" id="IPR036249">
    <property type="entry name" value="Thioredoxin-like_sf"/>
</dbReference>
<dbReference type="RefSeq" id="WP_099277544.1">
    <property type="nucleotide sequence ID" value="NZ_KZ304961.1"/>
</dbReference>
<dbReference type="InterPro" id="IPR000866">
    <property type="entry name" value="AhpC/TSA"/>
</dbReference>
<accession>A0A2G1MFD3</accession>
<comment type="caution">
    <text evidence="4">The sequence shown here is derived from an EMBL/GenBank/DDBJ whole genome shotgun (WGS) entry which is preliminary data.</text>
</comment>
<dbReference type="InterPro" id="IPR001640">
    <property type="entry name" value="Lgt"/>
</dbReference>
<organism evidence="4 5">
    <name type="scientific">Limimaricola cinnabarinus</name>
    <dbReference type="NCBI Taxonomy" id="1125964"/>
    <lineage>
        <taxon>Bacteria</taxon>
        <taxon>Pseudomonadati</taxon>
        <taxon>Pseudomonadota</taxon>
        <taxon>Alphaproteobacteria</taxon>
        <taxon>Rhodobacterales</taxon>
        <taxon>Paracoccaceae</taxon>
        <taxon>Limimaricola</taxon>
    </lineage>
</organism>
<sequence>MSAVAIGPLVFSGERFLAVVAVLVFIAATEIAAWRRPAQAEALRRWSLIAVLGWVIAARAGFVAMQADSFRAAPLDVFKLWQGGFAPWAGLLGLALALVAALLRHPKALPPLLLAAGLAGSGVAVTQAALPDQAGGRLPAIHLTELSGRPYPLAETAGRPLVVNLWATWCPPCRRELPMMMEVAAETEGAQILFVNQGETAAVIERYLAEQSLGTAGMLRDPEGVVMETFELLGLPTTLFFDAEGRLQTAHTGEISRAQLQAGIDALEGAAP</sequence>
<dbReference type="Proteomes" id="UP000221860">
    <property type="component" value="Unassembled WGS sequence"/>
</dbReference>
<keyword evidence="2" id="KW-0812">Transmembrane</keyword>
<dbReference type="AlphaFoldDB" id="A0A2G1MFD3"/>
<dbReference type="PANTHER" id="PTHR42852:SF13">
    <property type="entry name" value="PROTEIN DIPZ"/>
    <property type="match status" value="1"/>
</dbReference>
<evidence type="ECO:0000313" key="4">
    <source>
        <dbReference type="EMBL" id="PHP27397.1"/>
    </source>
</evidence>
<dbReference type="GO" id="GO:0005886">
    <property type="term" value="C:plasma membrane"/>
    <property type="evidence" value="ECO:0007669"/>
    <property type="project" value="InterPro"/>
</dbReference>
<dbReference type="GO" id="GO:0042158">
    <property type="term" value="P:lipoprotein biosynthetic process"/>
    <property type="evidence" value="ECO:0007669"/>
    <property type="project" value="InterPro"/>
</dbReference>
<feature type="transmembrane region" description="Helical" evidence="2">
    <location>
        <begin position="46"/>
        <end position="65"/>
    </location>
</feature>
<dbReference type="GO" id="GO:0016209">
    <property type="term" value="F:antioxidant activity"/>
    <property type="evidence" value="ECO:0007669"/>
    <property type="project" value="InterPro"/>
</dbReference>
<evidence type="ECO:0000313" key="5">
    <source>
        <dbReference type="Proteomes" id="UP000221860"/>
    </source>
</evidence>
<dbReference type="InterPro" id="IPR017937">
    <property type="entry name" value="Thioredoxin_CS"/>
</dbReference>
<reference evidence="4 5" key="1">
    <citation type="submission" date="2017-08" db="EMBL/GenBank/DDBJ databases">
        <title>Draft Genome Sequence of Loktanella cinnabarina Strain XM1, Isolated from Coastal Surface Water.</title>
        <authorList>
            <person name="Ma R."/>
            <person name="Wang J."/>
            <person name="Wang Q."/>
            <person name="Ma Z."/>
            <person name="Li J."/>
            <person name="Chen L."/>
        </authorList>
    </citation>
    <scope>NUCLEOTIDE SEQUENCE [LARGE SCALE GENOMIC DNA]</scope>
    <source>
        <strain evidence="4 5">XM1</strain>
    </source>
</reference>
<dbReference type="OrthoDB" id="9799347at2"/>
<dbReference type="Pfam" id="PF01790">
    <property type="entry name" value="LGT"/>
    <property type="match status" value="1"/>
</dbReference>
<dbReference type="PROSITE" id="PS51352">
    <property type="entry name" value="THIOREDOXIN_2"/>
    <property type="match status" value="1"/>
</dbReference>
<dbReference type="PANTHER" id="PTHR42852">
    <property type="entry name" value="THIOL:DISULFIDE INTERCHANGE PROTEIN DSBE"/>
    <property type="match status" value="1"/>
</dbReference>
<dbReference type="GO" id="GO:0015036">
    <property type="term" value="F:disulfide oxidoreductase activity"/>
    <property type="evidence" value="ECO:0007669"/>
    <property type="project" value="UniProtKB-ARBA"/>
</dbReference>
<keyword evidence="2" id="KW-0472">Membrane</keyword>
<dbReference type="GO" id="GO:0008961">
    <property type="term" value="F:phosphatidylglycerol-prolipoprotein diacylglyceryl transferase activity"/>
    <property type="evidence" value="ECO:0007669"/>
    <property type="project" value="InterPro"/>
</dbReference>
<gene>
    <name evidence="4" type="ORF">CJ301_11830</name>
</gene>
<feature type="domain" description="Thioredoxin" evidence="3">
    <location>
        <begin position="132"/>
        <end position="269"/>
    </location>
</feature>
<feature type="transmembrane region" description="Helical" evidence="2">
    <location>
        <begin position="16"/>
        <end position="34"/>
    </location>
</feature>
<feature type="transmembrane region" description="Helical" evidence="2">
    <location>
        <begin position="85"/>
        <end position="103"/>
    </location>
</feature>
<keyword evidence="1" id="KW-0676">Redox-active center</keyword>
<dbReference type="Pfam" id="PF00578">
    <property type="entry name" value="AhpC-TSA"/>
    <property type="match status" value="1"/>
</dbReference>
<dbReference type="InterPro" id="IPR013766">
    <property type="entry name" value="Thioredoxin_domain"/>
</dbReference>
<proteinExistence type="predicted"/>
<keyword evidence="2" id="KW-1133">Transmembrane helix</keyword>
<evidence type="ECO:0000256" key="2">
    <source>
        <dbReference type="SAM" id="Phobius"/>
    </source>
</evidence>